<feature type="transmembrane region" description="Helical" evidence="2">
    <location>
        <begin position="400"/>
        <end position="427"/>
    </location>
</feature>
<feature type="transmembrane region" description="Helical" evidence="2">
    <location>
        <begin position="665"/>
        <end position="687"/>
    </location>
</feature>
<feature type="transmembrane region" description="Helical" evidence="2">
    <location>
        <begin position="558"/>
        <end position="578"/>
    </location>
</feature>
<comment type="caution">
    <text evidence="3">The sequence shown here is derived from an EMBL/GenBank/DDBJ whole genome shotgun (WGS) entry which is preliminary data.</text>
</comment>
<evidence type="ECO:0008006" key="7">
    <source>
        <dbReference type="Google" id="ProtNLM"/>
    </source>
</evidence>
<proteinExistence type="predicted"/>
<feature type="transmembrane region" description="Helical" evidence="2">
    <location>
        <begin position="480"/>
        <end position="500"/>
    </location>
</feature>
<organism evidence="3 5">
    <name type="scientific">Varibaculum cambriense</name>
    <dbReference type="NCBI Taxonomy" id="184870"/>
    <lineage>
        <taxon>Bacteria</taxon>
        <taxon>Bacillati</taxon>
        <taxon>Actinomycetota</taxon>
        <taxon>Actinomycetes</taxon>
        <taxon>Actinomycetales</taxon>
        <taxon>Actinomycetaceae</taxon>
        <taxon>Varibaculum</taxon>
    </lineage>
</organism>
<reference evidence="4 6" key="2">
    <citation type="submission" date="2017-09" db="EMBL/GenBank/DDBJ databases">
        <title>Bacterial strain isolated from the female urinary microbiota.</title>
        <authorList>
            <person name="Thomas-White K."/>
            <person name="Kumar N."/>
            <person name="Forster S."/>
            <person name="Putonti C."/>
            <person name="Lawley T."/>
            <person name="Wolfe A.J."/>
        </authorList>
    </citation>
    <scope>NUCLEOTIDE SEQUENCE [LARGE SCALE GENOMIC DNA]</scope>
    <source>
        <strain evidence="4 6">UMB0744</strain>
    </source>
</reference>
<dbReference type="AlphaFoldDB" id="A0AB34WWV8"/>
<dbReference type="EMBL" id="LSDN01000028">
    <property type="protein sequence ID" value="KXB79251.1"/>
    <property type="molecule type" value="Genomic_DNA"/>
</dbReference>
<protein>
    <recommendedName>
        <fullName evidence="7">Alkaline phosphatase family protein</fullName>
    </recommendedName>
</protein>
<gene>
    <name evidence="4" type="ORF">CJ240_06830</name>
    <name evidence="3" type="ORF">HMPREF1862_01871</name>
</gene>
<evidence type="ECO:0000313" key="4">
    <source>
        <dbReference type="EMBL" id="PMB89470.1"/>
    </source>
</evidence>
<reference evidence="3 5" key="1">
    <citation type="submission" date="2016-01" db="EMBL/GenBank/DDBJ databases">
        <authorList>
            <person name="Mitreva M."/>
            <person name="Pepin K.H."/>
            <person name="Mihindukulasuriya K.A."/>
            <person name="Fulton R."/>
            <person name="Fronick C."/>
            <person name="O'Laughlin M."/>
            <person name="Miner T."/>
            <person name="Herter B."/>
            <person name="Rosa B.A."/>
            <person name="Cordes M."/>
            <person name="Tomlinson C."/>
            <person name="Wollam A."/>
            <person name="Palsikar V.B."/>
            <person name="Mardis E.R."/>
            <person name="Wilson R.K."/>
        </authorList>
    </citation>
    <scope>NUCLEOTIDE SEQUENCE [LARGE SCALE GENOMIC DNA]</scope>
    <source>
        <strain evidence="3 5">DNF00696</strain>
    </source>
</reference>
<evidence type="ECO:0000313" key="6">
    <source>
        <dbReference type="Proteomes" id="UP000243201"/>
    </source>
</evidence>
<dbReference type="EMBL" id="PNGC01000002">
    <property type="protein sequence ID" value="PMB89470.1"/>
    <property type="molecule type" value="Genomic_DNA"/>
</dbReference>
<evidence type="ECO:0000313" key="3">
    <source>
        <dbReference type="EMBL" id="KXB79251.1"/>
    </source>
</evidence>
<feature type="transmembrane region" description="Helical" evidence="2">
    <location>
        <begin position="739"/>
        <end position="761"/>
    </location>
</feature>
<sequence>MLSEAKPRYAGGVNKHCSRRSGWVISLLLIALVVTLIYPLNAQAREHPRVLVLISSGLSWSDVDPTEKEGKEFLDALGEARVANLSRHNAAKITCPLDGYLTLSTGMRVTPTKARSQGHCPEIPALDDGVFSASELREWQKDAARQNEQAVPGTLGKSLVEQGKKLVAIGPGARVAAMDDGGKVANYRSRATTEGLTSQVKTALADAEVTIVDVGSVSPNSAIKVSPTSLNATPADGLPGADRTDKPRSKQVLAALTAGLKAAQDADLVFGLDVADHSATPHLGMAFTRAPGENPGIIRSSSTRQLGLVSTVDFTSRILDVTGANAPEYLVGGTFSSARDYGMASNLDWLRNQALRSDQASILQARFIVLTGIILLAALGFLLVLLRREYLGVSSRSRKVVVLLCLSASLLGPASFLAANIPAGILGGTGGNFTANALQMSVPLLTVQYFLLLLAIAAVLAAFCLAVGKVVARRWPGLQFSAPILVAAALVIIWLLVSLLTGSPDQISAMFSSAATAATRFYGLNNNKYSFLFAAVLALECLVLAPAAARFPQRRHRYFIYGFTLLAVAVILDGFPWLGADVGGPLAMVLGVGITLNWVLGKKVGPGKVMALIVAAFLASSLFVLVDKLASPPARTHFGRFISEVANGGGGIIVKRKAEAMVNTFGGPLIFTVLVILGAGLAIWYLIKRKRRTSADASRPPARFDGGLSALNRIPGAAYFAKGVLLTSVLAALTNDSGALILVCAGLFTLPALDAMLILSARENLPLQKTKKL</sequence>
<keyword evidence="2" id="KW-0472">Membrane</keyword>
<name>A0AB34WWV8_9ACTO</name>
<feature type="region of interest" description="Disordered" evidence="1">
    <location>
        <begin position="224"/>
        <end position="247"/>
    </location>
</feature>
<evidence type="ECO:0000313" key="5">
    <source>
        <dbReference type="Proteomes" id="UP000070572"/>
    </source>
</evidence>
<feature type="transmembrane region" description="Helical" evidence="2">
    <location>
        <begin position="609"/>
        <end position="626"/>
    </location>
</feature>
<feature type="transmembrane region" description="Helical" evidence="2">
    <location>
        <begin position="447"/>
        <end position="468"/>
    </location>
</feature>
<dbReference type="Proteomes" id="UP000243201">
    <property type="component" value="Unassembled WGS sequence"/>
</dbReference>
<feature type="transmembrane region" description="Helical" evidence="2">
    <location>
        <begin position="21"/>
        <end position="40"/>
    </location>
</feature>
<evidence type="ECO:0000256" key="2">
    <source>
        <dbReference type="SAM" id="Phobius"/>
    </source>
</evidence>
<feature type="transmembrane region" description="Helical" evidence="2">
    <location>
        <begin position="529"/>
        <end position="551"/>
    </location>
</feature>
<evidence type="ECO:0000256" key="1">
    <source>
        <dbReference type="SAM" id="MobiDB-lite"/>
    </source>
</evidence>
<keyword evidence="2" id="KW-1133">Transmembrane helix</keyword>
<accession>A0AB34WWV8</accession>
<feature type="transmembrane region" description="Helical" evidence="2">
    <location>
        <begin position="367"/>
        <end position="388"/>
    </location>
</feature>
<keyword evidence="6" id="KW-1185">Reference proteome</keyword>
<dbReference type="Proteomes" id="UP000070572">
    <property type="component" value="Unassembled WGS sequence"/>
</dbReference>
<keyword evidence="2" id="KW-0812">Transmembrane</keyword>